<dbReference type="Proteomes" id="UP000789920">
    <property type="component" value="Unassembled WGS sequence"/>
</dbReference>
<evidence type="ECO:0000313" key="1">
    <source>
        <dbReference type="EMBL" id="CAG8837070.1"/>
    </source>
</evidence>
<name>A0ACA9SFN1_9GLOM</name>
<feature type="non-terminal residue" evidence="1">
    <location>
        <position position="1"/>
    </location>
</feature>
<sequence>MERVPTLKQDLENIVSKNPGHIIATTACLGGELSKNVLAMENARKIGDNKTAEECKNKIINFVLWCKNIFGEDFYFEVAPAANRDQIIVNKKIAELSKVFNVKMVIGCDAHYLIKEDRYVHKSYLNSKGGEREIDAFYEYSYLQTEAEIIENLTPSIVDLYEEMCENNRALDIGLGGIAITDHECLSCHVEVNKYAQELAKEHPDFKVALGNEIYLIDDRENCDEFYHFILIAKDKEGHRQLRELSSLAWMNSYFFKGMERVPTLKQDLENI</sequence>
<gene>
    <name evidence="1" type="ORF">RPERSI_LOCUS30158</name>
</gene>
<feature type="non-terminal residue" evidence="1">
    <location>
        <position position="272"/>
    </location>
</feature>
<proteinExistence type="predicted"/>
<keyword evidence="2" id="KW-1185">Reference proteome</keyword>
<protein>
    <submittedName>
        <fullName evidence="1">1500_t:CDS:1</fullName>
    </submittedName>
</protein>
<organism evidence="1 2">
    <name type="scientific">Racocetra persica</name>
    <dbReference type="NCBI Taxonomy" id="160502"/>
    <lineage>
        <taxon>Eukaryota</taxon>
        <taxon>Fungi</taxon>
        <taxon>Fungi incertae sedis</taxon>
        <taxon>Mucoromycota</taxon>
        <taxon>Glomeromycotina</taxon>
        <taxon>Glomeromycetes</taxon>
        <taxon>Diversisporales</taxon>
        <taxon>Gigasporaceae</taxon>
        <taxon>Racocetra</taxon>
    </lineage>
</organism>
<evidence type="ECO:0000313" key="2">
    <source>
        <dbReference type="Proteomes" id="UP000789920"/>
    </source>
</evidence>
<comment type="caution">
    <text evidence="1">The sequence shown here is derived from an EMBL/GenBank/DDBJ whole genome shotgun (WGS) entry which is preliminary data.</text>
</comment>
<reference evidence="1" key="1">
    <citation type="submission" date="2021-06" db="EMBL/GenBank/DDBJ databases">
        <authorList>
            <person name="Kallberg Y."/>
            <person name="Tangrot J."/>
            <person name="Rosling A."/>
        </authorList>
    </citation>
    <scope>NUCLEOTIDE SEQUENCE</scope>
    <source>
        <strain evidence="1">MA461A</strain>
    </source>
</reference>
<accession>A0ACA9SFN1</accession>
<dbReference type="EMBL" id="CAJVQC010116541">
    <property type="protein sequence ID" value="CAG8837070.1"/>
    <property type="molecule type" value="Genomic_DNA"/>
</dbReference>